<evidence type="ECO:0000313" key="2">
    <source>
        <dbReference type="Proteomes" id="UP000050863"/>
    </source>
</evidence>
<proteinExistence type="predicted"/>
<dbReference type="AlphaFoldDB" id="A0A0R3LM48"/>
<sequence length="97" mass="10936">MVTRPRDSGELGEDTMGRIRRRGFRWWLGQPIGLNAHKKPRPEILRQAKEFVDIAFPVLHVHATLGRAHKRDGLAQILEPAIAFLSRSARAFGSRAA</sequence>
<evidence type="ECO:0000313" key="1">
    <source>
        <dbReference type="EMBL" id="KRR07023.1"/>
    </source>
</evidence>
<name>A0A0R3LM48_9BRAD</name>
<dbReference type="Proteomes" id="UP000050863">
    <property type="component" value="Unassembled WGS sequence"/>
</dbReference>
<protein>
    <submittedName>
        <fullName evidence="1">Uncharacterized protein</fullName>
    </submittedName>
</protein>
<accession>A0A0R3LM48</accession>
<organism evidence="1 2">
    <name type="scientific">Bradyrhizobium jicamae</name>
    <dbReference type="NCBI Taxonomy" id="280332"/>
    <lineage>
        <taxon>Bacteria</taxon>
        <taxon>Pseudomonadati</taxon>
        <taxon>Pseudomonadota</taxon>
        <taxon>Alphaproteobacteria</taxon>
        <taxon>Hyphomicrobiales</taxon>
        <taxon>Nitrobacteraceae</taxon>
        <taxon>Bradyrhizobium</taxon>
    </lineage>
</organism>
<keyword evidence="2" id="KW-1185">Reference proteome</keyword>
<reference evidence="1 2" key="1">
    <citation type="submission" date="2014-03" db="EMBL/GenBank/DDBJ databases">
        <title>Bradyrhizobium valentinum sp. nov., isolated from effective nodules of Lupinus mariae-josephae, a lupine endemic of basic-lime soils in Eastern Spain.</title>
        <authorList>
            <person name="Duran D."/>
            <person name="Rey L."/>
            <person name="Navarro A."/>
            <person name="Busquets A."/>
            <person name="Imperial J."/>
            <person name="Ruiz-Argueso T."/>
        </authorList>
    </citation>
    <scope>NUCLEOTIDE SEQUENCE [LARGE SCALE GENOMIC DNA]</scope>
    <source>
        <strain evidence="1 2">PAC68</strain>
    </source>
</reference>
<comment type="caution">
    <text evidence="1">The sequence shown here is derived from an EMBL/GenBank/DDBJ whole genome shotgun (WGS) entry which is preliminary data.</text>
</comment>
<gene>
    <name evidence="1" type="ORF">CQ12_40950</name>
</gene>
<dbReference type="EMBL" id="LLXZ01000106">
    <property type="protein sequence ID" value="KRR07023.1"/>
    <property type="molecule type" value="Genomic_DNA"/>
</dbReference>